<feature type="transmembrane region" description="Helical" evidence="1">
    <location>
        <begin position="67"/>
        <end position="94"/>
    </location>
</feature>
<name>A0A6M3J0G3_9ZZZZ</name>
<keyword evidence="1" id="KW-0472">Membrane</keyword>
<evidence type="ECO:0008006" key="3">
    <source>
        <dbReference type="Google" id="ProtNLM"/>
    </source>
</evidence>
<accession>A0A6M3J0G3</accession>
<evidence type="ECO:0000313" key="2">
    <source>
        <dbReference type="EMBL" id="QJA62795.1"/>
    </source>
</evidence>
<dbReference type="AlphaFoldDB" id="A0A6M3J0G3"/>
<dbReference type="EMBL" id="MT141481">
    <property type="protein sequence ID" value="QJA62795.1"/>
    <property type="molecule type" value="Genomic_DNA"/>
</dbReference>
<reference evidence="2" key="1">
    <citation type="submission" date="2020-03" db="EMBL/GenBank/DDBJ databases">
        <title>The deep terrestrial virosphere.</title>
        <authorList>
            <person name="Holmfeldt K."/>
            <person name="Nilsson E."/>
            <person name="Simone D."/>
            <person name="Lopez-Fernandez M."/>
            <person name="Wu X."/>
            <person name="de Brujin I."/>
            <person name="Lundin D."/>
            <person name="Andersson A."/>
            <person name="Bertilsson S."/>
            <person name="Dopson M."/>
        </authorList>
    </citation>
    <scope>NUCLEOTIDE SEQUENCE</scope>
    <source>
        <strain evidence="2">MM415B00727</strain>
    </source>
</reference>
<sequence>MSVRSQAFMMLKSPVRACIGLGALALMFLVMALVSAADQLVGLGYMLGDALHGRRRMSSSKTDWLKMMMWLVIVGGGLAAWVLVGVWVVSLMAVAPD</sequence>
<keyword evidence="1" id="KW-0812">Transmembrane</keyword>
<organism evidence="2">
    <name type="scientific">viral metagenome</name>
    <dbReference type="NCBI Taxonomy" id="1070528"/>
    <lineage>
        <taxon>unclassified sequences</taxon>
        <taxon>metagenomes</taxon>
        <taxon>organismal metagenomes</taxon>
    </lineage>
</organism>
<keyword evidence="1" id="KW-1133">Transmembrane helix</keyword>
<gene>
    <name evidence="2" type="ORF">MM415B00727_0023</name>
</gene>
<protein>
    <recommendedName>
        <fullName evidence="3">Transmembrane protein</fullName>
    </recommendedName>
</protein>
<proteinExistence type="predicted"/>
<evidence type="ECO:0000256" key="1">
    <source>
        <dbReference type="SAM" id="Phobius"/>
    </source>
</evidence>